<accession>A0A5C5XSH0</accession>
<sequence length="259" mass="29027">MSIKVYEHFYFEDGVDTAKGDGDTRRLGYTVTGTNLRSDVVAAVKLEASASYDGLEIQTIEPKQTGDQIWDVFINYGTRITQSMRYSFDTSGNSARITHGFSETRYGSVPPMDAALNVQDGRVEGFDKVIPGMKFSVTQNWNKAFVTDAYLWELENLTGTINRDPFLGRAAESLLFLGASGGQESAGDPEITYHYLAGRHIQNLQIGDITGINKKAHQFIWPDWREEVDTGTHRIRKVVKGVYVNDVAEIADWSDMFPY</sequence>
<evidence type="ECO:0000313" key="2">
    <source>
        <dbReference type="Proteomes" id="UP000317238"/>
    </source>
</evidence>
<comment type="caution">
    <text evidence="1">The sequence shown here is derived from an EMBL/GenBank/DDBJ whole genome shotgun (WGS) entry which is preliminary data.</text>
</comment>
<name>A0A5C5XSH0_9PLAN</name>
<dbReference type="AlphaFoldDB" id="A0A5C5XSH0"/>
<dbReference type="RefSeq" id="WP_145304410.1">
    <property type="nucleotide sequence ID" value="NZ_CP036319.1"/>
</dbReference>
<proteinExistence type="predicted"/>
<dbReference type="OrthoDB" id="289689at2"/>
<keyword evidence="2" id="KW-1185">Reference proteome</keyword>
<evidence type="ECO:0000313" key="1">
    <source>
        <dbReference type="EMBL" id="TWT65608.1"/>
    </source>
</evidence>
<gene>
    <name evidence="1" type="ORF">Pan14r_51550</name>
</gene>
<organism evidence="1 2">
    <name type="scientific">Crateriforma conspicua</name>
    <dbReference type="NCBI Taxonomy" id="2527996"/>
    <lineage>
        <taxon>Bacteria</taxon>
        <taxon>Pseudomonadati</taxon>
        <taxon>Planctomycetota</taxon>
        <taxon>Planctomycetia</taxon>
        <taxon>Planctomycetales</taxon>
        <taxon>Planctomycetaceae</taxon>
        <taxon>Crateriforma</taxon>
    </lineage>
</organism>
<dbReference type="Proteomes" id="UP000317238">
    <property type="component" value="Unassembled WGS sequence"/>
</dbReference>
<dbReference type="EMBL" id="SJPL01000002">
    <property type="protein sequence ID" value="TWT65608.1"/>
    <property type="molecule type" value="Genomic_DNA"/>
</dbReference>
<protein>
    <submittedName>
        <fullName evidence="1">Uncharacterized protein</fullName>
    </submittedName>
</protein>
<reference evidence="1 2" key="1">
    <citation type="submission" date="2019-02" db="EMBL/GenBank/DDBJ databases">
        <title>Deep-cultivation of Planctomycetes and their phenomic and genomic characterization uncovers novel biology.</title>
        <authorList>
            <person name="Wiegand S."/>
            <person name="Jogler M."/>
            <person name="Boedeker C."/>
            <person name="Pinto D."/>
            <person name="Vollmers J."/>
            <person name="Rivas-Marin E."/>
            <person name="Kohn T."/>
            <person name="Peeters S.H."/>
            <person name="Heuer A."/>
            <person name="Rast P."/>
            <person name="Oberbeckmann S."/>
            <person name="Bunk B."/>
            <person name="Jeske O."/>
            <person name="Meyerdierks A."/>
            <person name="Storesund J.E."/>
            <person name="Kallscheuer N."/>
            <person name="Luecker S."/>
            <person name="Lage O.M."/>
            <person name="Pohl T."/>
            <person name="Merkel B.J."/>
            <person name="Hornburger P."/>
            <person name="Mueller R.-W."/>
            <person name="Bruemmer F."/>
            <person name="Labrenz M."/>
            <person name="Spormann A.M."/>
            <person name="Op Den Camp H."/>
            <person name="Overmann J."/>
            <person name="Amann R."/>
            <person name="Jetten M.S.M."/>
            <person name="Mascher T."/>
            <person name="Medema M.H."/>
            <person name="Devos D.P."/>
            <person name="Kaster A.-K."/>
            <person name="Ovreas L."/>
            <person name="Rohde M."/>
            <person name="Galperin M.Y."/>
            <person name="Jogler C."/>
        </authorList>
    </citation>
    <scope>NUCLEOTIDE SEQUENCE [LARGE SCALE GENOMIC DNA]</scope>
    <source>
        <strain evidence="1 2">Pan14r</strain>
    </source>
</reference>